<proteinExistence type="predicted"/>
<reference evidence="2 3" key="1">
    <citation type="journal article" date="2016" name="Nat. Commun.">
        <title>Thousands of microbial genomes shed light on interconnected biogeochemical processes in an aquifer system.</title>
        <authorList>
            <person name="Anantharaman K."/>
            <person name="Brown C.T."/>
            <person name="Hug L.A."/>
            <person name="Sharon I."/>
            <person name="Castelle C.J."/>
            <person name="Probst A.J."/>
            <person name="Thomas B.C."/>
            <person name="Singh A."/>
            <person name="Wilkins M.J."/>
            <person name="Karaoz U."/>
            <person name="Brodie E.L."/>
            <person name="Williams K.H."/>
            <person name="Hubbard S.S."/>
            <person name="Banfield J.F."/>
        </authorList>
    </citation>
    <scope>NUCLEOTIDE SEQUENCE [LARGE SCALE GENOMIC DNA]</scope>
</reference>
<evidence type="ECO:0000313" key="2">
    <source>
        <dbReference type="EMBL" id="OGJ00953.1"/>
    </source>
</evidence>
<comment type="caution">
    <text evidence="2">The sequence shown here is derived from an EMBL/GenBank/DDBJ whole genome shotgun (WGS) entry which is preliminary data.</text>
</comment>
<organism evidence="2 3">
    <name type="scientific">Candidatus Nomurabacteria bacterium RIFCSPLOWO2_12_FULL_44_11</name>
    <dbReference type="NCBI Taxonomy" id="1801796"/>
    <lineage>
        <taxon>Bacteria</taxon>
        <taxon>Candidatus Nomuraibacteriota</taxon>
    </lineage>
</organism>
<feature type="region of interest" description="Disordered" evidence="1">
    <location>
        <begin position="70"/>
        <end position="90"/>
    </location>
</feature>
<evidence type="ECO:0000313" key="3">
    <source>
        <dbReference type="Proteomes" id="UP000178645"/>
    </source>
</evidence>
<accession>A0A1F6Y3I5</accession>
<sequence length="160" mass="18037">MNFLNKNILVGVLVGVVLVLGVQWGVGQYKEKQTSNDIKEFLSGYNGSQDKTAYVENYFKSKNPSGISVNLSTSKAADSDTKENDSDNSAGKEGFDDVFCADLQNYIKIIQEEYMHNNCSIEVNAENNFECQVALSYYIVAVEKWHDNCPNTLLGERWRR</sequence>
<dbReference type="AlphaFoldDB" id="A0A1F6Y3I5"/>
<dbReference type="EMBL" id="MFVU01000032">
    <property type="protein sequence ID" value="OGJ00953.1"/>
    <property type="molecule type" value="Genomic_DNA"/>
</dbReference>
<name>A0A1F6Y3I5_9BACT</name>
<gene>
    <name evidence="2" type="ORF">A3G53_02805</name>
</gene>
<protein>
    <submittedName>
        <fullName evidence="2">Uncharacterized protein</fullName>
    </submittedName>
</protein>
<dbReference type="Proteomes" id="UP000178645">
    <property type="component" value="Unassembled WGS sequence"/>
</dbReference>
<evidence type="ECO:0000256" key="1">
    <source>
        <dbReference type="SAM" id="MobiDB-lite"/>
    </source>
</evidence>